<feature type="domain" description="START" evidence="2">
    <location>
        <begin position="24"/>
        <end position="203"/>
    </location>
</feature>
<dbReference type="EMBL" id="VLLI01000001">
    <property type="protein sequence ID" value="TWJ04785.1"/>
    <property type="molecule type" value="Genomic_DNA"/>
</dbReference>
<dbReference type="InterPro" id="IPR023393">
    <property type="entry name" value="START-like_dom_sf"/>
</dbReference>
<gene>
    <name evidence="3" type="ORF">JN11_00506</name>
</gene>
<name>A0A562UHR6_9SPHI</name>
<dbReference type="AlphaFoldDB" id="A0A562UHR6"/>
<dbReference type="CDD" id="cd08876">
    <property type="entry name" value="START_1"/>
    <property type="match status" value="1"/>
</dbReference>
<dbReference type="GO" id="GO:0005737">
    <property type="term" value="C:cytoplasm"/>
    <property type="evidence" value="ECO:0007669"/>
    <property type="project" value="UniProtKB-ARBA"/>
</dbReference>
<evidence type="ECO:0000256" key="1">
    <source>
        <dbReference type="SAM" id="SignalP"/>
    </source>
</evidence>
<evidence type="ECO:0000313" key="4">
    <source>
        <dbReference type="Proteomes" id="UP000317010"/>
    </source>
</evidence>
<sequence>MNKILLSSLFLLVIQLNVFGQSDWKLNTEKEGIKIYTSQVPDSKIKAIKVECEVQATPAQLVAVLMDVNNSTEWVYHTKSCTLIKQVSPSELYYYSEVNLPWPAANRDFVAHLTVSQNPVTKVVEINGPAVPGFVPVKKGVVRIDHSSGKWTIIPCGDHVKVEYALHVEPGGNIPAWMVNMFATDGPMQIFKKLKLELQKPAYKNAVLPSFENYTAGTDRAEIKSSYR</sequence>
<dbReference type="PANTHER" id="PTHR19308">
    <property type="entry name" value="PHOSPHATIDYLCHOLINE TRANSFER PROTEIN"/>
    <property type="match status" value="1"/>
</dbReference>
<accession>A0A562UHR6</accession>
<dbReference type="PROSITE" id="PS50848">
    <property type="entry name" value="START"/>
    <property type="match status" value="1"/>
</dbReference>
<keyword evidence="4" id="KW-1185">Reference proteome</keyword>
<feature type="signal peptide" evidence="1">
    <location>
        <begin position="1"/>
        <end position="20"/>
    </location>
</feature>
<dbReference type="Gene3D" id="3.30.530.20">
    <property type="match status" value="1"/>
</dbReference>
<proteinExistence type="predicted"/>
<organism evidence="3 4">
    <name type="scientific">Mucilaginibacter frigoritolerans</name>
    <dbReference type="NCBI Taxonomy" id="652788"/>
    <lineage>
        <taxon>Bacteria</taxon>
        <taxon>Pseudomonadati</taxon>
        <taxon>Bacteroidota</taxon>
        <taxon>Sphingobacteriia</taxon>
        <taxon>Sphingobacteriales</taxon>
        <taxon>Sphingobacteriaceae</taxon>
        <taxon>Mucilaginibacter</taxon>
    </lineage>
</organism>
<dbReference type="RefSeq" id="WP_144909276.1">
    <property type="nucleotide sequence ID" value="NZ_VLLI01000001.1"/>
</dbReference>
<comment type="caution">
    <text evidence="3">The sequence shown here is derived from an EMBL/GenBank/DDBJ whole genome shotgun (WGS) entry which is preliminary data.</text>
</comment>
<keyword evidence="1" id="KW-0732">Signal</keyword>
<dbReference type="SUPFAM" id="SSF55961">
    <property type="entry name" value="Bet v1-like"/>
    <property type="match status" value="1"/>
</dbReference>
<dbReference type="Proteomes" id="UP000317010">
    <property type="component" value="Unassembled WGS sequence"/>
</dbReference>
<dbReference type="Pfam" id="PF01852">
    <property type="entry name" value="START"/>
    <property type="match status" value="1"/>
</dbReference>
<protein>
    <submittedName>
        <fullName evidence="3">START domain-containing protein</fullName>
    </submittedName>
</protein>
<dbReference type="PANTHER" id="PTHR19308:SF14">
    <property type="entry name" value="START DOMAIN-CONTAINING PROTEIN"/>
    <property type="match status" value="1"/>
</dbReference>
<dbReference type="InterPro" id="IPR028347">
    <property type="entry name" value="START_dom_prot"/>
</dbReference>
<dbReference type="InterPro" id="IPR002913">
    <property type="entry name" value="START_lipid-bd_dom"/>
</dbReference>
<dbReference type="SMART" id="SM00234">
    <property type="entry name" value="START"/>
    <property type="match status" value="1"/>
</dbReference>
<evidence type="ECO:0000259" key="2">
    <source>
        <dbReference type="PROSITE" id="PS50848"/>
    </source>
</evidence>
<dbReference type="InterPro" id="IPR051213">
    <property type="entry name" value="START_lipid_transfer"/>
</dbReference>
<dbReference type="GO" id="GO:0008289">
    <property type="term" value="F:lipid binding"/>
    <property type="evidence" value="ECO:0007669"/>
    <property type="project" value="InterPro"/>
</dbReference>
<feature type="chain" id="PRO_5021906764" evidence="1">
    <location>
        <begin position="21"/>
        <end position="228"/>
    </location>
</feature>
<reference evidence="3 4" key="1">
    <citation type="submission" date="2019-07" db="EMBL/GenBank/DDBJ databases">
        <title>Genomic Encyclopedia of Archaeal and Bacterial Type Strains, Phase II (KMG-II): from individual species to whole genera.</title>
        <authorList>
            <person name="Goeker M."/>
        </authorList>
    </citation>
    <scope>NUCLEOTIDE SEQUENCE [LARGE SCALE GENOMIC DNA]</scope>
    <source>
        <strain evidence="3 4">ATCC BAA-1854</strain>
    </source>
</reference>
<dbReference type="OrthoDB" id="5734556at2"/>
<evidence type="ECO:0000313" key="3">
    <source>
        <dbReference type="EMBL" id="TWJ04785.1"/>
    </source>
</evidence>
<dbReference type="PIRSF" id="PIRSF039033">
    <property type="entry name" value="START_dom"/>
    <property type="match status" value="1"/>
</dbReference>